<organism evidence="1 2">
    <name type="scientific">Sphingobacterium oryzagri</name>
    <dbReference type="NCBI Taxonomy" id="3025669"/>
    <lineage>
        <taxon>Bacteria</taxon>
        <taxon>Pseudomonadati</taxon>
        <taxon>Bacteroidota</taxon>
        <taxon>Sphingobacteriia</taxon>
        <taxon>Sphingobacteriales</taxon>
        <taxon>Sphingobacteriaceae</taxon>
        <taxon>Sphingobacterium</taxon>
    </lineage>
</organism>
<reference evidence="1 2" key="1">
    <citation type="submission" date="2023-02" db="EMBL/GenBank/DDBJ databases">
        <title>Genome sequence of Sphingobacterium sp. KACC 22765.</title>
        <authorList>
            <person name="Kim S."/>
            <person name="Heo J."/>
            <person name="Kwon S.-W."/>
        </authorList>
    </citation>
    <scope>NUCLEOTIDE SEQUENCE [LARGE SCALE GENOMIC DNA]</scope>
    <source>
        <strain evidence="1 2">KACC 22765</strain>
    </source>
</reference>
<evidence type="ECO:0000313" key="2">
    <source>
        <dbReference type="Proteomes" id="UP001221558"/>
    </source>
</evidence>
<name>A0ABY7WJF1_9SPHI</name>
<gene>
    <name evidence="1" type="ORF">PQ465_04945</name>
</gene>
<dbReference type="EMBL" id="CP117880">
    <property type="protein sequence ID" value="WDF69727.1"/>
    <property type="molecule type" value="Genomic_DNA"/>
</dbReference>
<keyword evidence="2" id="KW-1185">Reference proteome</keyword>
<dbReference type="Proteomes" id="UP001221558">
    <property type="component" value="Chromosome"/>
</dbReference>
<sequence>MNDKDLCYKSYDGNYLGLLGGGLLNLYQKGDTLIAVKAVKKQKNLNKEYHIIPMYNYHTFDPSKGIKGPLNKTELNTTLSKKGMEISQFVEVDVD</sequence>
<dbReference type="RefSeq" id="WP_274268439.1">
    <property type="nucleotide sequence ID" value="NZ_CP117880.1"/>
</dbReference>
<evidence type="ECO:0000313" key="1">
    <source>
        <dbReference type="EMBL" id="WDF69727.1"/>
    </source>
</evidence>
<accession>A0ABY7WJF1</accession>
<proteinExistence type="predicted"/>
<protein>
    <submittedName>
        <fullName evidence="1">Uncharacterized protein</fullName>
    </submittedName>
</protein>